<evidence type="ECO:0000313" key="1">
    <source>
        <dbReference type="EMBL" id="SOD69954.1"/>
    </source>
</evidence>
<organism evidence="1 2">
    <name type="scientific">Alysiella filiformis DSM 16848</name>
    <dbReference type="NCBI Taxonomy" id="1120981"/>
    <lineage>
        <taxon>Bacteria</taxon>
        <taxon>Pseudomonadati</taxon>
        <taxon>Pseudomonadota</taxon>
        <taxon>Betaproteobacteria</taxon>
        <taxon>Neisseriales</taxon>
        <taxon>Neisseriaceae</taxon>
        <taxon>Alysiella</taxon>
    </lineage>
</organism>
<evidence type="ECO:0008006" key="3">
    <source>
        <dbReference type="Google" id="ProtNLM"/>
    </source>
</evidence>
<protein>
    <recommendedName>
        <fullName evidence="3">Zinc-finger</fullName>
    </recommendedName>
</protein>
<dbReference type="RefSeq" id="WP_097114876.1">
    <property type="nucleotide sequence ID" value="NZ_CP083931.1"/>
</dbReference>
<dbReference type="EMBL" id="OCNF01000020">
    <property type="protein sequence ID" value="SOD69954.1"/>
    <property type="molecule type" value="Genomic_DNA"/>
</dbReference>
<keyword evidence="2" id="KW-1185">Reference proteome</keyword>
<gene>
    <name evidence="1" type="ORF">SAMN02746062_01906</name>
</gene>
<dbReference type="OrthoDB" id="8374021at2"/>
<accession>A0A286EGL7</accession>
<sequence length="54" mass="6624">MMNCFKITQWISQSQDVALSSTQKMSLYLHIKMCRKCRNYHQNIHFLRELMKKM</sequence>
<dbReference type="Proteomes" id="UP000219669">
    <property type="component" value="Unassembled WGS sequence"/>
</dbReference>
<reference evidence="1 2" key="1">
    <citation type="submission" date="2017-09" db="EMBL/GenBank/DDBJ databases">
        <authorList>
            <person name="Ehlers B."/>
            <person name="Leendertz F.H."/>
        </authorList>
    </citation>
    <scope>NUCLEOTIDE SEQUENCE [LARGE SCALE GENOMIC DNA]</scope>
    <source>
        <strain evidence="1 2">DSM 16848</strain>
    </source>
</reference>
<name>A0A286EGL7_9NEIS</name>
<evidence type="ECO:0000313" key="2">
    <source>
        <dbReference type="Proteomes" id="UP000219669"/>
    </source>
</evidence>
<proteinExistence type="predicted"/>
<dbReference type="AlphaFoldDB" id="A0A286EGL7"/>